<keyword evidence="2" id="KW-1185">Reference proteome</keyword>
<proteinExistence type="predicted"/>
<protein>
    <submittedName>
        <fullName evidence="1">Uncharacterized protein</fullName>
    </submittedName>
</protein>
<dbReference type="KEGG" id="ngv:CDO52_04210"/>
<gene>
    <name evidence="1" type="ORF">CDO52_04210</name>
</gene>
<evidence type="ECO:0000313" key="2">
    <source>
        <dbReference type="Proteomes" id="UP000215005"/>
    </source>
</evidence>
<evidence type="ECO:0000313" key="1">
    <source>
        <dbReference type="EMBL" id="ASU82090.1"/>
    </source>
</evidence>
<reference evidence="1 2" key="1">
    <citation type="submission" date="2017-08" db="EMBL/GenBank/DDBJ databases">
        <title>The complete genome sequence of Nocardiopsis gilva YIM 90087.</title>
        <authorList>
            <person name="Yin M."/>
            <person name="Tang S."/>
        </authorList>
    </citation>
    <scope>NUCLEOTIDE SEQUENCE [LARGE SCALE GENOMIC DNA]</scope>
    <source>
        <strain evidence="1 2">YIM 90087</strain>
    </source>
</reference>
<accession>A0A223S1T3</accession>
<name>A0A223S1T3_9ACTN</name>
<organism evidence="1 2">
    <name type="scientific">Nocardiopsis gilva YIM 90087</name>
    <dbReference type="NCBI Taxonomy" id="1235441"/>
    <lineage>
        <taxon>Bacteria</taxon>
        <taxon>Bacillati</taxon>
        <taxon>Actinomycetota</taxon>
        <taxon>Actinomycetes</taxon>
        <taxon>Streptosporangiales</taxon>
        <taxon>Nocardiopsidaceae</taxon>
        <taxon>Nocardiopsis</taxon>
    </lineage>
</organism>
<dbReference type="EMBL" id="CP022753">
    <property type="protein sequence ID" value="ASU82090.1"/>
    <property type="molecule type" value="Genomic_DNA"/>
</dbReference>
<dbReference type="Proteomes" id="UP000215005">
    <property type="component" value="Chromosome"/>
</dbReference>
<dbReference type="AlphaFoldDB" id="A0A223S1T3"/>
<sequence length="81" mass="8641">MEGDERALRAHSLGRLGAAHLASAFHHEVVQAPPQRIGQEADGVDPGFGHAPIVVRTAKQSGDRETAPRGLFATVMEFLCP</sequence>